<dbReference type="PROSITE" id="PS50231">
    <property type="entry name" value="RICIN_B_LECTIN"/>
    <property type="match status" value="1"/>
</dbReference>
<comment type="caution">
    <text evidence="2">The sequence shown here is derived from an EMBL/GenBank/DDBJ whole genome shotgun (WGS) entry which is preliminary data.</text>
</comment>
<dbReference type="RefSeq" id="WP_346146243.1">
    <property type="nucleotide sequence ID" value="NZ_BAAAUA010000026.1"/>
</dbReference>
<feature type="signal peptide" evidence="1">
    <location>
        <begin position="1"/>
        <end position="31"/>
    </location>
</feature>
<proteinExistence type="predicted"/>
<dbReference type="Gene3D" id="2.80.10.50">
    <property type="match status" value="1"/>
</dbReference>
<gene>
    <name evidence="2" type="ORF">ACFPZF_09455</name>
</gene>
<feature type="chain" id="PRO_5046046264" description="Ricin B lectin domain-containing protein" evidence="1">
    <location>
        <begin position="32"/>
        <end position="136"/>
    </location>
</feature>
<dbReference type="InterPro" id="IPR035992">
    <property type="entry name" value="Ricin_B-like_lectins"/>
</dbReference>
<reference evidence="3" key="1">
    <citation type="journal article" date="2019" name="Int. J. Syst. Evol. Microbiol.">
        <title>The Global Catalogue of Microorganisms (GCM) 10K type strain sequencing project: providing services to taxonomists for standard genome sequencing and annotation.</title>
        <authorList>
            <consortium name="The Broad Institute Genomics Platform"/>
            <consortium name="The Broad Institute Genome Sequencing Center for Infectious Disease"/>
            <person name="Wu L."/>
            <person name="Ma J."/>
        </authorList>
    </citation>
    <scope>NUCLEOTIDE SEQUENCE [LARGE SCALE GENOMIC DNA]</scope>
    <source>
        <strain evidence="3">CGMCC 4.1622</strain>
    </source>
</reference>
<protein>
    <recommendedName>
        <fullName evidence="4">Ricin B lectin domain-containing protein</fullName>
    </recommendedName>
</protein>
<name>A0ABW0V9M1_9ACTN</name>
<evidence type="ECO:0008006" key="4">
    <source>
        <dbReference type="Google" id="ProtNLM"/>
    </source>
</evidence>
<evidence type="ECO:0000313" key="3">
    <source>
        <dbReference type="Proteomes" id="UP001596066"/>
    </source>
</evidence>
<evidence type="ECO:0000256" key="1">
    <source>
        <dbReference type="SAM" id="SignalP"/>
    </source>
</evidence>
<accession>A0ABW0V9M1</accession>
<keyword evidence="1" id="KW-0732">Signal</keyword>
<keyword evidence="3" id="KW-1185">Reference proteome</keyword>
<dbReference type="EMBL" id="JBHSOC010000012">
    <property type="protein sequence ID" value="MFC5641582.1"/>
    <property type="molecule type" value="Genomic_DNA"/>
</dbReference>
<dbReference type="SUPFAM" id="SSF50370">
    <property type="entry name" value="Ricin B-like lectins"/>
    <property type="match status" value="1"/>
</dbReference>
<dbReference type="Proteomes" id="UP001596066">
    <property type="component" value="Unassembled WGS sequence"/>
</dbReference>
<organism evidence="2 3">
    <name type="scientific">Kitasatospora cinereorecta</name>
    <dbReference type="NCBI Taxonomy" id="285560"/>
    <lineage>
        <taxon>Bacteria</taxon>
        <taxon>Bacillati</taxon>
        <taxon>Actinomycetota</taxon>
        <taxon>Actinomycetes</taxon>
        <taxon>Kitasatosporales</taxon>
        <taxon>Streptomycetaceae</taxon>
        <taxon>Kitasatospora</taxon>
    </lineage>
</organism>
<sequence length="136" mass="14545">MRTIAKRAVQGVVAGALALTGIAATTGTANALTAGNEYVFRNQNTGRCLDDSGDNSHDLLRGFVCNQGSVDGGWQKWQVIYRTTANGVGQLVLKNGYQKNGNFCLDDSGDGNHDLMRGYPCNGSSQDGGWQGWTLW</sequence>
<evidence type="ECO:0000313" key="2">
    <source>
        <dbReference type="EMBL" id="MFC5641582.1"/>
    </source>
</evidence>